<accession>A0AAP0JF84</accession>
<evidence type="ECO:0000313" key="2">
    <source>
        <dbReference type="Proteomes" id="UP001419268"/>
    </source>
</evidence>
<proteinExistence type="predicted"/>
<reference evidence="1 2" key="1">
    <citation type="submission" date="2024-01" db="EMBL/GenBank/DDBJ databases">
        <title>Genome assemblies of Stephania.</title>
        <authorList>
            <person name="Yang L."/>
        </authorList>
    </citation>
    <scope>NUCLEOTIDE SEQUENCE [LARGE SCALE GENOMIC DNA]</scope>
    <source>
        <strain evidence="1">JXDWG</strain>
        <tissue evidence="1">Leaf</tissue>
    </source>
</reference>
<sequence>MSRRSFAALVAPPSHSLAVTSLLSARWQECSRRSLLLSPPPPPSLSFSFLDVSLLSFLSFSLSVRFQQKEFFFYIFWRKRQNSMMRDGFDVTCEMMCDVM</sequence>
<protein>
    <submittedName>
        <fullName evidence="1">Uncharacterized protein</fullName>
    </submittedName>
</protein>
<evidence type="ECO:0000313" key="1">
    <source>
        <dbReference type="EMBL" id="KAK9132470.1"/>
    </source>
</evidence>
<organism evidence="1 2">
    <name type="scientific">Stephania cephalantha</name>
    <dbReference type="NCBI Taxonomy" id="152367"/>
    <lineage>
        <taxon>Eukaryota</taxon>
        <taxon>Viridiplantae</taxon>
        <taxon>Streptophyta</taxon>
        <taxon>Embryophyta</taxon>
        <taxon>Tracheophyta</taxon>
        <taxon>Spermatophyta</taxon>
        <taxon>Magnoliopsida</taxon>
        <taxon>Ranunculales</taxon>
        <taxon>Menispermaceae</taxon>
        <taxon>Menispermoideae</taxon>
        <taxon>Cissampelideae</taxon>
        <taxon>Stephania</taxon>
    </lineage>
</organism>
<gene>
    <name evidence="1" type="ORF">Scep_011998</name>
</gene>
<keyword evidence="2" id="KW-1185">Reference proteome</keyword>
<dbReference type="EMBL" id="JBBNAG010000005">
    <property type="protein sequence ID" value="KAK9132470.1"/>
    <property type="molecule type" value="Genomic_DNA"/>
</dbReference>
<dbReference type="Proteomes" id="UP001419268">
    <property type="component" value="Unassembled WGS sequence"/>
</dbReference>
<name>A0AAP0JF84_9MAGN</name>
<comment type="caution">
    <text evidence="1">The sequence shown here is derived from an EMBL/GenBank/DDBJ whole genome shotgun (WGS) entry which is preliminary data.</text>
</comment>
<dbReference type="AlphaFoldDB" id="A0AAP0JF84"/>